<sequence length="445" mass="44984">MYARLEVRPMKFDSRSESTGRNDDSTTLIRTDAGKSAPSGDDETPSDRMAVHLVWEIGLLLLAGGVLFALTQSGSGPFADGSWTGFFAALAPVTMLATAMAVSLRVGAVNLAAGPIALIAAWMFVDASGSGAAMALGVGLGVAAFIGIVLATLTAWLRAPGWAASGAVGGAIGLWAGSSGDPSAFMLAELPSTGVLAALGAAVGVSLFLGLVGAFGGVRARLAPIRETPAGERHGRGGLVFFGVLLSSTLAGAAGVVAAWTSVPEGGAAALPDPILLTVVALGAALVGGTSLMGRRGGVCGTAFAAALVLGLMWLAEGRGWSFDPSWIALGAIVAGFLVTRLVEVMNAADEVEAASTRRAGSIDDLREDDPPAERERTDAFDQYDEDFAGLGSGGDPWTTNTGGLRTTGSIPKQSATADPFGASGVFDDLRDAPRDGFGPPRHGR</sequence>
<dbReference type="AlphaFoldDB" id="A0A9W6LGB8"/>
<evidence type="ECO:0000313" key="3">
    <source>
        <dbReference type="EMBL" id="GLI41534.1"/>
    </source>
</evidence>
<feature type="transmembrane region" description="Helical" evidence="2">
    <location>
        <begin position="53"/>
        <end position="71"/>
    </location>
</feature>
<feature type="transmembrane region" description="Helical" evidence="2">
    <location>
        <begin position="108"/>
        <end position="125"/>
    </location>
</feature>
<keyword evidence="2" id="KW-0812">Transmembrane</keyword>
<dbReference type="Proteomes" id="UP001144313">
    <property type="component" value="Unassembled WGS sequence"/>
</dbReference>
<evidence type="ECO:0000313" key="4">
    <source>
        <dbReference type="Proteomes" id="UP001144313"/>
    </source>
</evidence>
<accession>A0A9W6LGB8</accession>
<feature type="region of interest" description="Disordered" evidence="1">
    <location>
        <begin position="1"/>
        <end position="45"/>
    </location>
</feature>
<organism evidence="3 4">
    <name type="scientific">Glycomyces algeriensis</name>
    <dbReference type="NCBI Taxonomy" id="256037"/>
    <lineage>
        <taxon>Bacteria</taxon>
        <taxon>Bacillati</taxon>
        <taxon>Actinomycetota</taxon>
        <taxon>Actinomycetes</taxon>
        <taxon>Glycomycetales</taxon>
        <taxon>Glycomycetaceae</taxon>
        <taxon>Glycomyces</taxon>
    </lineage>
</organism>
<gene>
    <name evidence="3" type="ORF">GALLR39Z86_13840</name>
</gene>
<keyword evidence="2" id="KW-0472">Membrane</keyword>
<feature type="transmembrane region" description="Helical" evidence="2">
    <location>
        <begin position="275"/>
        <end position="292"/>
    </location>
</feature>
<comment type="caution">
    <text evidence="3">The sequence shown here is derived from an EMBL/GenBank/DDBJ whole genome shotgun (WGS) entry which is preliminary data.</text>
</comment>
<keyword evidence="2" id="KW-1133">Transmembrane helix</keyword>
<feature type="transmembrane region" description="Helical" evidence="2">
    <location>
        <begin position="159"/>
        <end position="176"/>
    </location>
</feature>
<evidence type="ECO:0008006" key="5">
    <source>
        <dbReference type="Google" id="ProtNLM"/>
    </source>
</evidence>
<evidence type="ECO:0000256" key="1">
    <source>
        <dbReference type="SAM" id="MobiDB-lite"/>
    </source>
</evidence>
<keyword evidence="4" id="KW-1185">Reference proteome</keyword>
<dbReference type="EMBL" id="BSDT01000001">
    <property type="protein sequence ID" value="GLI41534.1"/>
    <property type="molecule type" value="Genomic_DNA"/>
</dbReference>
<reference evidence="3" key="1">
    <citation type="submission" date="2022-12" db="EMBL/GenBank/DDBJ databases">
        <title>Reference genome sequencing for broad-spectrum identification of bacterial and archaeal isolates by mass spectrometry.</title>
        <authorList>
            <person name="Sekiguchi Y."/>
            <person name="Tourlousse D.M."/>
        </authorList>
    </citation>
    <scope>NUCLEOTIDE SEQUENCE</scope>
    <source>
        <strain evidence="3">LLR39Z86</strain>
    </source>
</reference>
<feature type="transmembrane region" description="Helical" evidence="2">
    <location>
        <begin position="239"/>
        <end position="263"/>
    </location>
</feature>
<feature type="compositionally biased region" description="Polar residues" evidence="1">
    <location>
        <begin position="398"/>
        <end position="417"/>
    </location>
</feature>
<name>A0A9W6LGB8_9ACTN</name>
<protein>
    <recommendedName>
        <fullName evidence="5">Monosaccharide ABC transporter membrane protein (CUT2 family)</fullName>
    </recommendedName>
</protein>
<evidence type="ECO:0000256" key="2">
    <source>
        <dbReference type="SAM" id="Phobius"/>
    </source>
</evidence>
<proteinExistence type="predicted"/>
<feature type="transmembrane region" description="Helical" evidence="2">
    <location>
        <begin position="131"/>
        <end position="152"/>
    </location>
</feature>
<feature type="transmembrane region" description="Helical" evidence="2">
    <location>
        <begin position="299"/>
        <end position="316"/>
    </location>
</feature>
<feature type="compositionally biased region" description="Basic and acidic residues" evidence="1">
    <location>
        <begin position="361"/>
        <end position="380"/>
    </location>
</feature>
<feature type="transmembrane region" description="Helical" evidence="2">
    <location>
        <begin position="83"/>
        <end position="101"/>
    </location>
</feature>
<feature type="transmembrane region" description="Helical" evidence="2">
    <location>
        <begin position="328"/>
        <end position="349"/>
    </location>
</feature>
<feature type="region of interest" description="Disordered" evidence="1">
    <location>
        <begin position="360"/>
        <end position="445"/>
    </location>
</feature>
<feature type="transmembrane region" description="Helical" evidence="2">
    <location>
        <begin position="196"/>
        <end position="218"/>
    </location>
</feature>
<feature type="compositionally biased region" description="Basic and acidic residues" evidence="1">
    <location>
        <begin position="1"/>
        <end position="24"/>
    </location>
</feature>